<dbReference type="PANTHER" id="PTHR47976:SF30">
    <property type="entry name" value="RECEPTOR-LIKE SERINE_THREONINE-PROTEIN KINASE"/>
    <property type="match status" value="1"/>
</dbReference>
<dbReference type="SUPFAM" id="SSF51110">
    <property type="entry name" value="alpha-D-mannose-specific plant lectins"/>
    <property type="match status" value="1"/>
</dbReference>
<dbReference type="InterPro" id="IPR051343">
    <property type="entry name" value="G-type_lectin_kinases/EP1-like"/>
</dbReference>
<evidence type="ECO:0000256" key="3">
    <source>
        <dbReference type="ARBA" id="ARBA00023180"/>
    </source>
</evidence>
<gene>
    <name evidence="5" type="ORF">CCACVL1_23481</name>
</gene>
<dbReference type="CDD" id="cd00028">
    <property type="entry name" value="B_lectin"/>
    <property type="match status" value="1"/>
</dbReference>
<evidence type="ECO:0000259" key="4">
    <source>
        <dbReference type="PROSITE" id="PS50927"/>
    </source>
</evidence>
<keyword evidence="6" id="KW-1185">Reference proteome</keyword>
<evidence type="ECO:0000256" key="1">
    <source>
        <dbReference type="ARBA" id="ARBA00022729"/>
    </source>
</evidence>
<dbReference type="Pfam" id="PF01453">
    <property type="entry name" value="B_lectin"/>
    <property type="match status" value="1"/>
</dbReference>
<dbReference type="PROSITE" id="PS50927">
    <property type="entry name" value="BULB_LECTIN"/>
    <property type="match status" value="1"/>
</dbReference>
<sequence>MVIGRSKTDFGEAFLITLLISSPSLSFITAQNISYPSVAYPPNSWVNIPNVNIDYGRVRPILITSAASTADSTMICLFGVSNIFQAHNIFSLSRRVVWSANRNNPVEIGASLQLSQNGDLILQDVDGTPIWNTNTLGKFVSRLELTEQGNLVLYDGNNKTVWQSFDHPTDILVPGQVLVPGQKLTSAVSLSNSSSKSASSCRISNPR</sequence>
<dbReference type="PANTHER" id="PTHR47976">
    <property type="entry name" value="G-TYPE LECTIN S-RECEPTOR-LIKE SERINE/THREONINE-PROTEIN KINASE SD2-5"/>
    <property type="match status" value="1"/>
</dbReference>
<evidence type="ECO:0000313" key="6">
    <source>
        <dbReference type="Proteomes" id="UP000188268"/>
    </source>
</evidence>
<keyword evidence="3" id="KW-0325">Glycoprotein</keyword>
<dbReference type="AlphaFoldDB" id="A0A1R3GTY8"/>
<dbReference type="EMBL" id="AWWV01013445">
    <property type="protein sequence ID" value="OMO61491.1"/>
    <property type="molecule type" value="Genomic_DNA"/>
</dbReference>
<evidence type="ECO:0000256" key="2">
    <source>
        <dbReference type="ARBA" id="ARBA00023157"/>
    </source>
</evidence>
<dbReference type="InterPro" id="IPR001480">
    <property type="entry name" value="Bulb-type_lectin_dom"/>
</dbReference>
<proteinExistence type="predicted"/>
<accession>A0A1R3GTY8</accession>
<keyword evidence="2" id="KW-1015">Disulfide bond</keyword>
<dbReference type="Proteomes" id="UP000188268">
    <property type="component" value="Unassembled WGS sequence"/>
</dbReference>
<protein>
    <recommendedName>
        <fullName evidence="4">Bulb-type lectin domain-containing protein</fullName>
    </recommendedName>
</protein>
<dbReference type="Gramene" id="OMO61491">
    <property type="protein sequence ID" value="OMO61491"/>
    <property type="gene ID" value="CCACVL1_23481"/>
</dbReference>
<name>A0A1R3GTY8_COCAP</name>
<keyword evidence="1" id="KW-0732">Signal</keyword>
<dbReference type="InterPro" id="IPR036426">
    <property type="entry name" value="Bulb-type_lectin_dom_sf"/>
</dbReference>
<dbReference type="Gene3D" id="2.90.10.10">
    <property type="entry name" value="Bulb-type lectin domain"/>
    <property type="match status" value="1"/>
</dbReference>
<dbReference type="STRING" id="210143.A0A1R3GTY8"/>
<evidence type="ECO:0000313" key="5">
    <source>
        <dbReference type="EMBL" id="OMO61491.1"/>
    </source>
</evidence>
<dbReference type="OrthoDB" id="4062651at2759"/>
<comment type="caution">
    <text evidence="5">The sequence shown here is derived from an EMBL/GenBank/DDBJ whole genome shotgun (WGS) entry which is preliminary data.</text>
</comment>
<organism evidence="5 6">
    <name type="scientific">Corchorus capsularis</name>
    <name type="common">Jute</name>
    <dbReference type="NCBI Taxonomy" id="210143"/>
    <lineage>
        <taxon>Eukaryota</taxon>
        <taxon>Viridiplantae</taxon>
        <taxon>Streptophyta</taxon>
        <taxon>Embryophyta</taxon>
        <taxon>Tracheophyta</taxon>
        <taxon>Spermatophyta</taxon>
        <taxon>Magnoliopsida</taxon>
        <taxon>eudicotyledons</taxon>
        <taxon>Gunneridae</taxon>
        <taxon>Pentapetalae</taxon>
        <taxon>rosids</taxon>
        <taxon>malvids</taxon>
        <taxon>Malvales</taxon>
        <taxon>Malvaceae</taxon>
        <taxon>Grewioideae</taxon>
        <taxon>Apeibeae</taxon>
        <taxon>Corchorus</taxon>
    </lineage>
</organism>
<dbReference type="OMA" id="ADSTMIC"/>
<dbReference type="SMART" id="SM00108">
    <property type="entry name" value="B_lectin"/>
    <property type="match status" value="1"/>
</dbReference>
<feature type="domain" description="Bulb-type lectin" evidence="4">
    <location>
        <begin position="53"/>
        <end position="166"/>
    </location>
</feature>
<reference evidence="5 6" key="1">
    <citation type="submission" date="2013-09" db="EMBL/GenBank/DDBJ databases">
        <title>Corchorus capsularis genome sequencing.</title>
        <authorList>
            <person name="Alam M."/>
            <person name="Haque M.S."/>
            <person name="Islam M.S."/>
            <person name="Emdad E.M."/>
            <person name="Islam M.M."/>
            <person name="Ahmed B."/>
            <person name="Halim A."/>
            <person name="Hossen Q.M.M."/>
            <person name="Hossain M.Z."/>
            <person name="Ahmed R."/>
            <person name="Khan M.M."/>
            <person name="Islam R."/>
            <person name="Rashid M.M."/>
            <person name="Khan S.A."/>
            <person name="Rahman M.S."/>
            <person name="Alam M."/>
        </authorList>
    </citation>
    <scope>NUCLEOTIDE SEQUENCE [LARGE SCALE GENOMIC DNA]</scope>
    <source>
        <strain evidence="6">cv. CVL-1</strain>
        <tissue evidence="5">Whole seedling</tissue>
    </source>
</reference>